<dbReference type="Proteomes" id="UP000235672">
    <property type="component" value="Unassembled WGS sequence"/>
</dbReference>
<dbReference type="Pfam" id="PF06985">
    <property type="entry name" value="HET"/>
    <property type="match status" value="1"/>
</dbReference>
<organism evidence="2 3">
    <name type="scientific">Hyaloscypha hepaticicola</name>
    <dbReference type="NCBI Taxonomy" id="2082293"/>
    <lineage>
        <taxon>Eukaryota</taxon>
        <taxon>Fungi</taxon>
        <taxon>Dikarya</taxon>
        <taxon>Ascomycota</taxon>
        <taxon>Pezizomycotina</taxon>
        <taxon>Leotiomycetes</taxon>
        <taxon>Helotiales</taxon>
        <taxon>Hyaloscyphaceae</taxon>
        <taxon>Hyaloscypha</taxon>
    </lineage>
</organism>
<keyword evidence="3" id="KW-1185">Reference proteome</keyword>
<name>A0A2J6PM68_9HELO</name>
<dbReference type="InterPro" id="IPR052895">
    <property type="entry name" value="HetReg/Transcr_Mod"/>
</dbReference>
<gene>
    <name evidence="2" type="ORF">NA56DRAFT_664250</name>
</gene>
<evidence type="ECO:0000313" key="3">
    <source>
        <dbReference type="Proteomes" id="UP000235672"/>
    </source>
</evidence>
<dbReference type="InterPro" id="IPR010730">
    <property type="entry name" value="HET"/>
</dbReference>
<proteinExistence type="predicted"/>
<evidence type="ECO:0000313" key="2">
    <source>
        <dbReference type="EMBL" id="PMD15121.1"/>
    </source>
</evidence>
<dbReference type="PANTHER" id="PTHR24148">
    <property type="entry name" value="ANKYRIN REPEAT DOMAIN-CONTAINING PROTEIN 39 HOMOLOG-RELATED"/>
    <property type="match status" value="1"/>
</dbReference>
<dbReference type="OrthoDB" id="3459518at2759"/>
<dbReference type="EMBL" id="KZ613516">
    <property type="protein sequence ID" value="PMD15121.1"/>
    <property type="molecule type" value="Genomic_DNA"/>
</dbReference>
<feature type="domain" description="Heterokaryon incompatibility" evidence="1">
    <location>
        <begin position="3"/>
        <end position="97"/>
    </location>
</feature>
<sequence>MMERNLIVARMGDIYRNTTRVIVWLGRERLDKTGQDDALIAISFLEDTKRRSLAELIPGNESKRQSQLQQKGYDRAWQAVLNLCQSHYWTGQWIIQEAVLATNIIVHCGQLKFTWGVLSRLFAQLESHCQEMTFEIGIAIWSSVPATLDYQRLLRKQDQDGSPILDLMFTNADAMCVDVCDKVFGVHSLIKPCCRMAVPIDYSKTPIHLCCEVLDHDFLCDRSKGFAYVQNTQ</sequence>
<evidence type="ECO:0000259" key="1">
    <source>
        <dbReference type="Pfam" id="PF06985"/>
    </source>
</evidence>
<dbReference type="PANTHER" id="PTHR24148:SF64">
    <property type="entry name" value="HETEROKARYON INCOMPATIBILITY DOMAIN-CONTAINING PROTEIN"/>
    <property type="match status" value="1"/>
</dbReference>
<protein>
    <recommendedName>
        <fullName evidence="1">Heterokaryon incompatibility domain-containing protein</fullName>
    </recommendedName>
</protein>
<dbReference type="AlphaFoldDB" id="A0A2J6PM68"/>
<accession>A0A2J6PM68</accession>
<reference evidence="2 3" key="1">
    <citation type="submission" date="2016-05" db="EMBL/GenBank/DDBJ databases">
        <title>A degradative enzymes factory behind the ericoid mycorrhizal symbiosis.</title>
        <authorList>
            <consortium name="DOE Joint Genome Institute"/>
            <person name="Martino E."/>
            <person name="Morin E."/>
            <person name="Grelet G."/>
            <person name="Kuo A."/>
            <person name="Kohler A."/>
            <person name="Daghino S."/>
            <person name="Barry K."/>
            <person name="Choi C."/>
            <person name="Cichocki N."/>
            <person name="Clum A."/>
            <person name="Copeland A."/>
            <person name="Hainaut M."/>
            <person name="Haridas S."/>
            <person name="Labutti K."/>
            <person name="Lindquist E."/>
            <person name="Lipzen A."/>
            <person name="Khouja H.-R."/>
            <person name="Murat C."/>
            <person name="Ohm R."/>
            <person name="Olson A."/>
            <person name="Spatafora J."/>
            <person name="Veneault-Fourrey C."/>
            <person name="Henrissat B."/>
            <person name="Grigoriev I."/>
            <person name="Martin F."/>
            <person name="Perotto S."/>
        </authorList>
    </citation>
    <scope>NUCLEOTIDE SEQUENCE [LARGE SCALE GENOMIC DNA]</scope>
    <source>
        <strain evidence="2 3">UAMH 7357</strain>
    </source>
</reference>
<dbReference type="STRING" id="1745343.A0A2J6PM68"/>